<evidence type="ECO:0000313" key="15">
    <source>
        <dbReference type="Proteomes" id="UP000075243"/>
    </source>
</evidence>
<evidence type="ECO:0000256" key="5">
    <source>
        <dbReference type="ARBA" id="ARBA00022692"/>
    </source>
</evidence>
<evidence type="ECO:0000256" key="10">
    <source>
        <dbReference type="ARBA" id="ARBA00023033"/>
    </source>
</evidence>
<organism evidence="14 15">
    <name type="scientific">Cajanus cajan</name>
    <name type="common">Pigeon pea</name>
    <name type="synonym">Cajanus indicus</name>
    <dbReference type="NCBI Taxonomy" id="3821"/>
    <lineage>
        <taxon>Eukaryota</taxon>
        <taxon>Viridiplantae</taxon>
        <taxon>Streptophyta</taxon>
        <taxon>Embryophyta</taxon>
        <taxon>Tracheophyta</taxon>
        <taxon>Spermatophyta</taxon>
        <taxon>Magnoliopsida</taxon>
        <taxon>eudicotyledons</taxon>
        <taxon>Gunneridae</taxon>
        <taxon>Pentapetalae</taxon>
        <taxon>rosids</taxon>
        <taxon>fabids</taxon>
        <taxon>Fabales</taxon>
        <taxon>Fabaceae</taxon>
        <taxon>Papilionoideae</taxon>
        <taxon>50 kb inversion clade</taxon>
        <taxon>NPAAA clade</taxon>
        <taxon>indigoferoid/millettioid clade</taxon>
        <taxon>Phaseoleae</taxon>
        <taxon>Cajanus</taxon>
    </lineage>
</organism>
<evidence type="ECO:0000256" key="4">
    <source>
        <dbReference type="ARBA" id="ARBA00022617"/>
    </source>
</evidence>
<dbReference type="InterPro" id="IPR017972">
    <property type="entry name" value="Cyt_P450_CS"/>
</dbReference>
<keyword evidence="11" id="KW-0472">Membrane</keyword>
<evidence type="ECO:0000313" key="14">
    <source>
        <dbReference type="EMBL" id="KYP67554.1"/>
    </source>
</evidence>
<feature type="binding site" description="axial binding residue" evidence="12">
    <location>
        <position position="107"/>
    </location>
    <ligand>
        <name>heme</name>
        <dbReference type="ChEBI" id="CHEBI:30413"/>
    </ligand>
    <ligandPart>
        <name>Fe</name>
        <dbReference type="ChEBI" id="CHEBI:18248"/>
    </ligandPart>
</feature>
<evidence type="ECO:0000256" key="13">
    <source>
        <dbReference type="RuleBase" id="RU000461"/>
    </source>
</evidence>
<keyword evidence="7" id="KW-1133">Transmembrane helix</keyword>
<protein>
    <submittedName>
        <fullName evidence="14">Cytochrome P450 716B2 family</fullName>
    </submittedName>
</protein>
<dbReference type="Pfam" id="PF00067">
    <property type="entry name" value="p450"/>
    <property type="match status" value="1"/>
</dbReference>
<comment type="similarity">
    <text evidence="3 13">Belongs to the cytochrome P450 family.</text>
</comment>
<dbReference type="PRINTS" id="PR00463">
    <property type="entry name" value="EP450I"/>
</dbReference>
<keyword evidence="15" id="KW-1185">Reference proteome</keyword>
<evidence type="ECO:0000256" key="12">
    <source>
        <dbReference type="PIRSR" id="PIRSR602401-1"/>
    </source>
</evidence>
<dbReference type="GO" id="GO:0004497">
    <property type="term" value="F:monooxygenase activity"/>
    <property type="evidence" value="ECO:0007669"/>
    <property type="project" value="UniProtKB-KW"/>
</dbReference>
<dbReference type="GO" id="GO:0005506">
    <property type="term" value="F:iron ion binding"/>
    <property type="evidence" value="ECO:0007669"/>
    <property type="project" value="InterPro"/>
</dbReference>
<dbReference type="PROSITE" id="PS00086">
    <property type="entry name" value="CYTOCHROME_P450"/>
    <property type="match status" value="1"/>
</dbReference>
<name>A0A151TKH2_CAJCA</name>
<keyword evidence="9 12" id="KW-0408">Iron</keyword>
<evidence type="ECO:0000256" key="9">
    <source>
        <dbReference type="ARBA" id="ARBA00023004"/>
    </source>
</evidence>
<comment type="cofactor">
    <cofactor evidence="1 12">
        <name>heme</name>
        <dbReference type="ChEBI" id="CHEBI:30413"/>
    </cofactor>
</comment>
<proteinExistence type="inferred from homology"/>
<gene>
    <name evidence="14" type="ORF">KK1_023898</name>
</gene>
<keyword evidence="10 13" id="KW-0503">Monooxygenase</keyword>
<dbReference type="PANTHER" id="PTHR24286">
    <property type="entry name" value="CYTOCHROME P450 26"/>
    <property type="match status" value="1"/>
</dbReference>
<keyword evidence="5" id="KW-0812">Transmembrane</keyword>
<keyword evidence="6 12" id="KW-0479">Metal-binding</keyword>
<dbReference type="GO" id="GO:0016020">
    <property type="term" value="C:membrane"/>
    <property type="evidence" value="ECO:0007669"/>
    <property type="project" value="UniProtKB-SubCell"/>
</dbReference>
<dbReference type="GO" id="GO:0020037">
    <property type="term" value="F:heme binding"/>
    <property type="evidence" value="ECO:0007669"/>
    <property type="project" value="InterPro"/>
</dbReference>
<evidence type="ECO:0000256" key="7">
    <source>
        <dbReference type="ARBA" id="ARBA00022989"/>
    </source>
</evidence>
<keyword evidence="4 12" id="KW-0349">Heme</keyword>
<dbReference type="GO" id="GO:0016125">
    <property type="term" value="P:sterol metabolic process"/>
    <property type="evidence" value="ECO:0007669"/>
    <property type="project" value="TreeGrafter"/>
</dbReference>
<dbReference type="OMA" id="ANSTHKC"/>
<dbReference type="AlphaFoldDB" id="A0A151TKH2"/>
<evidence type="ECO:0000256" key="2">
    <source>
        <dbReference type="ARBA" id="ARBA00004167"/>
    </source>
</evidence>
<dbReference type="EMBL" id="CM003607">
    <property type="protein sequence ID" value="KYP67554.1"/>
    <property type="molecule type" value="Genomic_DNA"/>
</dbReference>
<sequence length="207" mass="23544">MEIAKSKSPGELLNWDDINKMKYSWNVACEVMRIAPPLQGGFREAINDFIFNGFSIPKGWKLYWSANSTHKNPEYFPEPEKFDPSRFEGNGPAPYTFVPFGGGPRMCPGKEYARLEILVFMHNLVKRFKWQKLIPDEKIIVDPLPIPAKNLPIPSESLLQVPPPSWSIKRTSEGSSPILLGGSSLQQISGKNSMYIFFFFLNMFLVP</sequence>
<evidence type="ECO:0000256" key="8">
    <source>
        <dbReference type="ARBA" id="ARBA00023002"/>
    </source>
</evidence>
<keyword evidence="8 13" id="KW-0560">Oxidoreductase</keyword>
<dbReference type="Gramene" id="C.cajan_23218.t">
    <property type="protein sequence ID" value="C.cajan_23218.t"/>
    <property type="gene ID" value="C.cajan_23218"/>
</dbReference>
<dbReference type="InterPro" id="IPR036396">
    <property type="entry name" value="Cyt_P450_sf"/>
</dbReference>
<accession>A0A151TKH2</accession>
<dbReference type="InterPro" id="IPR001128">
    <property type="entry name" value="Cyt_P450"/>
</dbReference>
<dbReference type="GO" id="GO:0016705">
    <property type="term" value="F:oxidoreductase activity, acting on paired donors, with incorporation or reduction of molecular oxygen"/>
    <property type="evidence" value="ECO:0007669"/>
    <property type="project" value="InterPro"/>
</dbReference>
<evidence type="ECO:0000256" key="3">
    <source>
        <dbReference type="ARBA" id="ARBA00010617"/>
    </source>
</evidence>
<dbReference type="InterPro" id="IPR002401">
    <property type="entry name" value="Cyt_P450_E_grp-I"/>
</dbReference>
<dbReference type="SUPFAM" id="SSF48264">
    <property type="entry name" value="Cytochrome P450"/>
    <property type="match status" value="1"/>
</dbReference>
<evidence type="ECO:0000256" key="6">
    <source>
        <dbReference type="ARBA" id="ARBA00022723"/>
    </source>
</evidence>
<dbReference type="PANTHER" id="PTHR24286:SF349">
    <property type="entry name" value="CYTOCHROME P450 716A1-RELATED"/>
    <property type="match status" value="1"/>
</dbReference>
<comment type="subcellular location">
    <subcellularLocation>
        <location evidence="2">Membrane</location>
        <topology evidence="2">Single-pass membrane protein</topology>
    </subcellularLocation>
</comment>
<reference evidence="14 15" key="1">
    <citation type="journal article" date="2012" name="Nat. Biotechnol.">
        <title>Draft genome sequence of pigeonpea (Cajanus cajan), an orphan legume crop of resource-poor farmers.</title>
        <authorList>
            <person name="Varshney R.K."/>
            <person name="Chen W."/>
            <person name="Li Y."/>
            <person name="Bharti A.K."/>
            <person name="Saxena R.K."/>
            <person name="Schlueter J.A."/>
            <person name="Donoghue M.T."/>
            <person name="Azam S."/>
            <person name="Fan G."/>
            <person name="Whaley A.M."/>
            <person name="Farmer A.D."/>
            <person name="Sheridan J."/>
            <person name="Iwata A."/>
            <person name="Tuteja R."/>
            <person name="Penmetsa R.V."/>
            <person name="Wu W."/>
            <person name="Upadhyaya H.D."/>
            <person name="Yang S.P."/>
            <person name="Shah T."/>
            <person name="Saxena K.B."/>
            <person name="Michael T."/>
            <person name="McCombie W.R."/>
            <person name="Yang B."/>
            <person name="Zhang G."/>
            <person name="Yang H."/>
            <person name="Wang J."/>
            <person name="Spillane C."/>
            <person name="Cook D.R."/>
            <person name="May G.D."/>
            <person name="Xu X."/>
            <person name="Jackson S.A."/>
        </authorList>
    </citation>
    <scope>NUCLEOTIDE SEQUENCE [LARGE SCALE GENOMIC DNA]</scope>
    <source>
        <strain evidence="15">cv. Asha</strain>
    </source>
</reference>
<evidence type="ECO:0000256" key="11">
    <source>
        <dbReference type="ARBA" id="ARBA00023136"/>
    </source>
</evidence>
<dbReference type="Proteomes" id="UP000075243">
    <property type="component" value="Chromosome 5"/>
</dbReference>
<dbReference type="Gene3D" id="1.10.630.10">
    <property type="entry name" value="Cytochrome P450"/>
    <property type="match status" value="1"/>
</dbReference>
<dbReference type="STRING" id="3821.A0A151TKH2"/>
<evidence type="ECO:0000256" key="1">
    <source>
        <dbReference type="ARBA" id="ARBA00001971"/>
    </source>
</evidence>